<comment type="function">
    <text evidence="6">May nick specific sequences that contain T:G mispairs resulting from m5C-deamination.</text>
</comment>
<dbReference type="InterPro" id="IPR011335">
    <property type="entry name" value="Restrct_endonuc-II-like"/>
</dbReference>
<comment type="similarity">
    <text evidence="6">Belongs to the vsr family.</text>
</comment>
<dbReference type="Pfam" id="PF03852">
    <property type="entry name" value="Vsr"/>
    <property type="match status" value="1"/>
</dbReference>
<dbReference type="GO" id="GO:0006298">
    <property type="term" value="P:mismatch repair"/>
    <property type="evidence" value="ECO:0007669"/>
    <property type="project" value="UniProtKB-UniRule"/>
</dbReference>
<evidence type="ECO:0000313" key="7">
    <source>
        <dbReference type="EMBL" id="PHM28317.1"/>
    </source>
</evidence>
<gene>
    <name evidence="8" type="primary">vsr</name>
    <name evidence="7" type="ORF">Xinn_03864</name>
    <name evidence="8" type="ORF">XIS1_960005</name>
</gene>
<sequence length="155" mass="18359">MDVHDKETRSRNMKAIRSRDTRPELIVRKLLHRNGFRFRVSCGKLPGKPDIWMAKWNTVIFINGCFWHMHECEKFRLPDSRQDFWQKKLNSNRIRDRIKIEELRTLGIRVLTIWECALTGKGKLNDTILLTLFKTWLFSGQSESDIDSGGLTIRK</sequence>
<evidence type="ECO:0000313" key="8">
    <source>
        <dbReference type="EMBL" id="SIP75157.1"/>
    </source>
</evidence>
<dbReference type="EMBL" id="FTLG01000243">
    <property type="protein sequence ID" value="SIP75157.1"/>
    <property type="molecule type" value="Genomic_DNA"/>
</dbReference>
<dbReference type="EC" id="3.1.-.-" evidence="6"/>
<evidence type="ECO:0000256" key="1">
    <source>
        <dbReference type="ARBA" id="ARBA00022722"/>
    </source>
</evidence>
<keyword evidence="4 6" id="KW-0378">Hydrolase</keyword>
<evidence type="ECO:0000256" key="2">
    <source>
        <dbReference type="ARBA" id="ARBA00022759"/>
    </source>
</evidence>
<dbReference type="EMBL" id="NIBU01000098">
    <property type="protein sequence ID" value="PHM28317.1"/>
    <property type="molecule type" value="Genomic_DNA"/>
</dbReference>
<dbReference type="CDD" id="cd00221">
    <property type="entry name" value="Vsr"/>
    <property type="match status" value="1"/>
</dbReference>
<keyword evidence="2 6" id="KW-0255">Endonuclease</keyword>
<dbReference type="GO" id="GO:0016787">
    <property type="term" value="F:hydrolase activity"/>
    <property type="evidence" value="ECO:0007669"/>
    <property type="project" value="UniProtKB-KW"/>
</dbReference>
<evidence type="ECO:0000256" key="3">
    <source>
        <dbReference type="ARBA" id="ARBA00022763"/>
    </source>
</evidence>
<dbReference type="SUPFAM" id="SSF52980">
    <property type="entry name" value="Restriction endonuclease-like"/>
    <property type="match status" value="1"/>
</dbReference>
<dbReference type="GO" id="GO:0004519">
    <property type="term" value="F:endonuclease activity"/>
    <property type="evidence" value="ECO:0007669"/>
    <property type="project" value="UniProtKB-KW"/>
</dbReference>
<dbReference type="NCBIfam" id="TIGR00632">
    <property type="entry name" value="vsr"/>
    <property type="match status" value="1"/>
</dbReference>
<dbReference type="Gene3D" id="3.40.960.10">
    <property type="entry name" value="VSR Endonuclease"/>
    <property type="match status" value="1"/>
</dbReference>
<keyword evidence="5 6" id="KW-0234">DNA repair</keyword>
<reference evidence="8" key="1">
    <citation type="submission" date="2016-12" db="EMBL/GenBank/DDBJ databases">
        <authorList>
            <person name="Song W.-J."/>
            <person name="Kurnit D.M."/>
        </authorList>
    </citation>
    <scope>NUCLEOTIDE SEQUENCE [LARGE SCALE GENOMIC DNA]</scope>
    <source>
        <strain evidence="8">HGB1681</strain>
    </source>
</reference>
<name>A0A1N6N264_9GAMM</name>
<evidence type="ECO:0000256" key="6">
    <source>
        <dbReference type="PIRNR" id="PIRNR018267"/>
    </source>
</evidence>
<keyword evidence="10" id="KW-1185">Reference proteome</keyword>
<evidence type="ECO:0000313" key="9">
    <source>
        <dbReference type="Proteomes" id="UP000196435"/>
    </source>
</evidence>
<dbReference type="RefSeq" id="WP_086954417.1">
    <property type="nucleotide sequence ID" value="NZ_CAWNQC010000301.1"/>
</dbReference>
<keyword evidence="3 6" id="KW-0227">DNA damage</keyword>
<organism evidence="8 9">
    <name type="scientific">Xenorhabdus innexi</name>
    <dbReference type="NCBI Taxonomy" id="290109"/>
    <lineage>
        <taxon>Bacteria</taxon>
        <taxon>Pseudomonadati</taxon>
        <taxon>Pseudomonadota</taxon>
        <taxon>Gammaproteobacteria</taxon>
        <taxon>Enterobacterales</taxon>
        <taxon>Morganellaceae</taxon>
        <taxon>Xenorhabdus</taxon>
    </lineage>
</organism>
<reference evidence="7 10" key="3">
    <citation type="journal article" date="2017" name="Nat. Microbiol.">
        <title>Natural product diversity associated with the nematode symbionts Photorhabdus and Xenorhabdus.</title>
        <authorList>
            <person name="Tobias N.J."/>
            <person name="Wolff H."/>
            <person name="Djahanschiri B."/>
            <person name="Grundmann F."/>
            <person name="Kronenwerth M."/>
            <person name="Shi Y.M."/>
            <person name="Simonyi S."/>
            <person name="Grun P."/>
            <person name="Shapiro-Ilan D."/>
            <person name="Pidot S.J."/>
            <person name="Stinear T.P."/>
            <person name="Ebersberger I."/>
            <person name="Bode H.B."/>
        </authorList>
    </citation>
    <scope>NUCLEOTIDE SEQUENCE [LARGE SCALE GENOMIC DNA]</scope>
    <source>
        <strain evidence="7 10">DSM 16336</strain>
    </source>
</reference>
<dbReference type="InterPro" id="IPR004603">
    <property type="entry name" value="DNA_mismatch_endonuc_vsr"/>
</dbReference>
<dbReference type="OrthoDB" id="9801520at2"/>
<evidence type="ECO:0000256" key="5">
    <source>
        <dbReference type="ARBA" id="ARBA00023204"/>
    </source>
</evidence>
<dbReference type="AlphaFoldDB" id="A0A1N6N264"/>
<keyword evidence="1 6" id="KW-0540">Nuclease</keyword>
<dbReference type="PIRSF" id="PIRSF018267">
    <property type="entry name" value="VSR_endonuc"/>
    <property type="match status" value="1"/>
</dbReference>
<evidence type="ECO:0000256" key="4">
    <source>
        <dbReference type="ARBA" id="ARBA00022801"/>
    </source>
</evidence>
<dbReference type="Proteomes" id="UP000196435">
    <property type="component" value="Unassembled WGS sequence"/>
</dbReference>
<evidence type="ECO:0000313" key="10">
    <source>
        <dbReference type="Proteomes" id="UP000224871"/>
    </source>
</evidence>
<proteinExistence type="inferred from homology"/>
<protein>
    <recommendedName>
        <fullName evidence="6">Very short patch repair endonuclease</fullName>
        <ecNumber evidence="6">3.1.-.-</ecNumber>
    </recommendedName>
</protein>
<accession>A0A1N6N264</accession>
<reference evidence="9" key="2">
    <citation type="submission" date="2016-12" db="EMBL/GenBank/DDBJ databases">
        <authorList>
            <person name="Gaudriault S."/>
        </authorList>
    </citation>
    <scope>NUCLEOTIDE SEQUENCE [LARGE SCALE GENOMIC DNA]</scope>
    <source>
        <strain evidence="9">HGB1681 (deposited as PTA-6826 in the American Type Culture Collection)</strain>
    </source>
</reference>
<dbReference type="Proteomes" id="UP000224871">
    <property type="component" value="Unassembled WGS sequence"/>
</dbReference>